<evidence type="ECO:0008006" key="4">
    <source>
        <dbReference type="Google" id="ProtNLM"/>
    </source>
</evidence>
<dbReference type="Proteomes" id="UP000319976">
    <property type="component" value="Chromosome"/>
</dbReference>
<protein>
    <recommendedName>
        <fullName evidence="4">SLA1 homology domain-containing protein</fullName>
    </recommendedName>
</protein>
<evidence type="ECO:0000313" key="3">
    <source>
        <dbReference type="Proteomes" id="UP000319976"/>
    </source>
</evidence>
<dbReference type="EMBL" id="CP036316">
    <property type="protein sequence ID" value="QDT63783.1"/>
    <property type="molecule type" value="Genomic_DNA"/>
</dbReference>
<sequence precursor="true">MKFSAVMLNLICLTVLSFCIAGTATAEDEPKPSPELPKTAVALNKAGTVHIDKPGNRLLLKTQVVLCEGTLEMLLCRKGTKEHESILSLDAASANVHAGLLALGVESGKPVSYQPTFQPPRGTEIDIFANWIDNDGKEQRVDAREWIRSSTHRYFEAPLPEIPADLKLAEDSKLRYDDFHKVLFWHGIMSQEQKEKLSKLSTDKTFQQAIKSLHEQSQPKEMTATFVFAGSGFLVDTETGQQRYMAENGNVICVANFPSAMIDVAENSSSQGTSNLTYEVHPDRVPDLRTVVILELIPKLPGNSNEAYENSDISKEGN</sequence>
<reference evidence="2 3" key="1">
    <citation type="submission" date="2019-02" db="EMBL/GenBank/DDBJ databases">
        <title>Deep-cultivation of Planctomycetes and their phenomic and genomic characterization uncovers novel biology.</title>
        <authorList>
            <person name="Wiegand S."/>
            <person name="Jogler M."/>
            <person name="Boedeker C."/>
            <person name="Pinto D."/>
            <person name="Vollmers J."/>
            <person name="Rivas-Marin E."/>
            <person name="Kohn T."/>
            <person name="Peeters S.H."/>
            <person name="Heuer A."/>
            <person name="Rast P."/>
            <person name="Oberbeckmann S."/>
            <person name="Bunk B."/>
            <person name="Jeske O."/>
            <person name="Meyerdierks A."/>
            <person name="Storesund J.E."/>
            <person name="Kallscheuer N."/>
            <person name="Luecker S."/>
            <person name="Lage O.M."/>
            <person name="Pohl T."/>
            <person name="Merkel B.J."/>
            <person name="Hornburger P."/>
            <person name="Mueller R.-W."/>
            <person name="Bruemmer F."/>
            <person name="Labrenz M."/>
            <person name="Spormann A.M."/>
            <person name="Op den Camp H."/>
            <person name="Overmann J."/>
            <person name="Amann R."/>
            <person name="Jetten M.S.M."/>
            <person name="Mascher T."/>
            <person name="Medema M.H."/>
            <person name="Devos D.P."/>
            <person name="Kaster A.-K."/>
            <person name="Ovreas L."/>
            <person name="Rohde M."/>
            <person name="Galperin M.Y."/>
            <person name="Jogler C."/>
        </authorList>
    </citation>
    <scope>NUCLEOTIDE SEQUENCE [LARGE SCALE GENOMIC DNA]</scope>
    <source>
        <strain evidence="2 3">V22</strain>
    </source>
</reference>
<dbReference type="KEGG" id="chya:V22_10080"/>
<gene>
    <name evidence="2" type="ORF">V22_10080</name>
</gene>
<proteinExistence type="predicted"/>
<dbReference type="InterPro" id="IPR047750">
    <property type="entry name" value="YdjY-like"/>
</dbReference>
<dbReference type="OrthoDB" id="247135at2"/>
<evidence type="ECO:0000313" key="2">
    <source>
        <dbReference type="EMBL" id="QDT63783.1"/>
    </source>
</evidence>
<organism evidence="2 3">
    <name type="scientific">Calycomorphotria hydatis</name>
    <dbReference type="NCBI Taxonomy" id="2528027"/>
    <lineage>
        <taxon>Bacteria</taxon>
        <taxon>Pseudomonadati</taxon>
        <taxon>Planctomycetota</taxon>
        <taxon>Planctomycetia</taxon>
        <taxon>Planctomycetales</taxon>
        <taxon>Planctomycetaceae</taxon>
        <taxon>Calycomorphotria</taxon>
    </lineage>
</organism>
<keyword evidence="1" id="KW-0732">Signal</keyword>
<evidence type="ECO:0000256" key="1">
    <source>
        <dbReference type="SAM" id="SignalP"/>
    </source>
</evidence>
<feature type="signal peptide" evidence="1">
    <location>
        <begin position="1"/>
        <end position="26"/>
    </location>
</feature>
<feature type="chain" id="PRO_5021770784" description="SLA1 homology domain-containing protein" evidence="1">
    <location>
        <begin position="27"/>
        <end position="318"/>
    </location>
</feature>
<dbReference type="AlphaFoldDB" id="A0A517T5Z1"/>
<accession>A0A517T5Z1</accession>
<name>A0A517T5Z1_9PLAN</name>
<keyword evidence="3" id="KW-1185">Reference proteome</keyword>
<dbReference type="RefSeq" id="WP_145260362.1">
    <property type="nucleotide sequence ID" value="NZ_CP036316.1"/>
</dbReference>
<dbReference type="NCBIfam" id="NF040466">
    <property type="entry name" value="ydjY_domain"/>
    <property type="match status" value="1"/>
</dbReference>